<accession>A0A9P4YBH5</accession>
<evidence type="ECO:0000256" key="3">
    <source>
        <dbReference type="ARBA" id="ARBA00023125"/>
    </source>
</evidence>
<evidence type="ECO:0000259" key="6">
    <source>
        <dbReference type="PROSITE" id="PS50048"/>
    </source>
</evidence>
<dbReference type="InterPro" id="IPR051127">
    <property type="entry name" value="Fungal_SecMet_Regulators"/>
</dbReference>
<keyword evidence="4" id="KW-0804">Transcription</keyword>
<dbReference type="SMART" id="SM00906">
    <property type="entry name" value="Fungal_trans"/>
    <property type="match status" value="1"/>
</dbReference>
<keyword evidence="1" id="KW-0479">Metal-binding</keyword>
<dbReference type="InterPro" id="IPR036864">
    <property type="entry name" value="Zn2-C6_fun-type_DNA-bd_sf"/>
</dbReference>
<dbReference type="Proteomes" id="UP000803844">
    <property type="component" value="Unassembled WGS sequence"/>
</dbReference>
<dbReference type="Gene3D" id="4.10.240.10">
    <property type="entry name" value="Zn(2)-C6 fungal-type DNA-binding domain"/>
    <property type="match status" value="1"/>
</dbReference>
<dbReference type="InterPro" id="IPR001138">
    <property type="entry name" value="Zn2Cys6_DnaBD"/>
</dbReference>
<dbReference type="CDD" id="cd00067">
    <property type="entry name" value="GAL4"/>
    <property type="match status" value="1"/>
</dbReference>
<dbReference type="PROSITE" id="PS00463">
    <property type="entry name" value="ZN2_CY6_FUNGAL_1"/>
    <property type="match status" value="1"/>
</dbReference>
<dbReference type="GO" id="GO:0000435">
    <property type="term" value="P:positive regulation of transcription from RNA polymerase II promoter by galactose"/>
    <property type="evidence" value="ECO:0007669"/>
    <property type="project" value="TreeGrafter"/>
</dbReference>
<keyword evidence="5" id="KW-0539">Nucleus</keyword>
<gene>
    <name evidence="7" type="ORF">M406DRAFT_343947</name>
</gene>
<dbReference type="SUPFAM" id="SSF57701">
    <property type="entry name" value="Zn2/Cys6 DNA-binding domain"/>
    <property type="match status" value="1"/>
</dbReference>
<dbReference type="GO" id="GO:0000981">
    <property type="term" value="F:DNA-binding transcription factor activity, RNA polymerase II-specific"/>
    <property type="evidence" value="ECO:0007669"/>
    <property type="project" value="InterPro"/>
</dbReference>
<dbReference type="GO" id="GO:0006351">
    <property type="term" value="P:DNA-templated transcription"/>
    <property type="evidence" value="ECO:0007669"/>
    <property type="project" value="InterPro"/>
</dbReference>
<protein>
    <recommendedName>
        <fullName evidence="6">Zn(2)-C6 fungal-type domain-containing protein</fullName>
    </recommendedName>
</protein>
<feature type="domain" description="Zn(2)-C6 fungal-type" evidence="6">
    <location>
        <begin position="19"/>
        <end position="49"/>
    </location>
</feature>
<dbReference type="Pfam" id="PF00172">
    <property type="entry name" value="Zn_clus"/>
    <property type="match status" value="1"/>
</dbReference>
<evidence type="ECO:0000313" key="7">
    <source>
        <dbReference type="EMBL" id="KAF3769990.1"/>
    </source>
</evidence>
<dbReference type="GeneID" id="63839063"/>
<evidence type="ECO:0000256" key="5">
    <source>
        <dbReference type="ARBA" id="ARBA00023242"/>
    </source>
</evidence>
<keyword evidence="8" id="KW-1185">Reference proteome</keyword>
<dbReference type="EMBL" id="MU032344">
    <property type="protein sequence ID" value="KAF3769990.1"/>
    <property type="molecule type" value="Genomic_DNA"/>
</dbReference>
<dbReference type="GO" id="GO:0008270">
    <property type="term" value="F:zinc ion binding"/>
    <property type="evidence" value="ECO:0007669"/>
    <property type="project" value="InterPro"/>
</dbReference>
<dbReference type="GO" id="GO:0005634">
    <property type="term" value="C:nucleus"/>
    <property type="evidence" value="ECO:0007669"/>
    <property type="project" value="TreeGrafter"/>
</dbReference>
<dbReference type="CDD" id="cd12148">
    <property type="entry name" value="fungal_TF_MHR"/>
    <property type="match status" value="1"/>
</dbReference>
<evidence type="ECO:0000313" key="8">
    <source>
        <dbReference type="Proteomes" id="UP000803844"/>
    </source>
</evidence>
<comment type="caution">
    <text evidence="7">The sequence shown here is derived from an EMBL/GenBank/DDBJ whole genome shotgun (WGS) entry which is preliminary data.</text>
</comment>
<proteinExistence type="predicted"/>
<evidence type="ECO:0000256" key="4">
    <source>
        <dbReference type="ARBA" id="ARBA00023163"/>
    </source>
</evidence>
<dbReference type="PROSITE" id="PS50048">
    <property type="entry name" value="ZN2_CY6_FUNGAL_2"/>
    <property type="match status" value="1"/>
</dbReference>
<sequence>MASEPAEQPVLKRKRITVACNSCRAKKSKCDGKRPICGRCAGYDYTCSWGNEALHGNNYSHTTSRAASNPEEITSPPEEVFRRYHQAVHALTPQLSPGAQAEVNKSLACIQAHLCPRASSDTTTASSQKSTSGSSVVIPCFQDPRYVGEVSDIHFFNLVKQSSAAASGEGGPGQGTHGDEVDNYDAEALTTARSFQNPLSDLPSRTQVDTYLTIYFSTVHEAYPFVDKRSFKARLDSLQADGSTAELTHSWLSLLYALLAVGAYYDSFRPEGRSAASLHQKLFNCSLVLSHYGTLERSLTQVSALLAQCFYLLITSEIERCWVSLGLAVRLGQSIGLHVSIEEHGSTTPATTTTPRGEGSTAAAGLVLEQPEVRNKVWYSLYVLDRLTALQLGRPPAIADDDCHVPLPRRADDSLDLDVHSHASHGEGAFSSSLSSYSSPDGSTTHSHPSAGEYFVRIIEFSSIIGRVLRECYQPRRTIAARLQNTKYCDELLLAWKQKLPRFLRFDLGHAFEKSVTLKRQRNMLAIKFHHLRTLIYRPYLYYTCIDGGTSLPPDQSSRSREYGRICASEAQSIARLMHNVTDTVDIVMNYPWWQMVSCLVCAGSVMVMAGAFMRRDVVSSGGEATASISNLEEDVETCMHVLKALSDNSRGSKLAWNMMKDIRARGDAAMWPMIQPDALNWPDSFLNILQGSHASIY</sequence>
<keyword evidence="3" id="KW-0238">DNA-binding</keyword>
<evidence type="ECO:0000256" key="2">
    <source>
        <dbReference type="ARBA" id="ARBA00023015"/>
    </source>
</evidence>
<dbReference type="SMART" id="SM00066">
    <property type="entry name" value="GAL4"/>
    <property type="match status" value="1"/>
</dbReference>
<organism evidence="7 8">
    <name type="scientific">Cryphonectria parasitica (strain ATCC 38755 / EP155)</name>
    <dbReference type="NCBI Taxonomy" id="660469"/>
    <lineage>
        <taxon>Eukaryota</taxon>
        <taxon>Fungi</taxon>
        <taxon>Dikarya</taxon>
        <taxon>Ascomycota</taxon>
        <taxon>Pezizomycotina</taxon>
        <taxon>Sordariomycetes</taxon>
        <taxon>Sordariomycetidae</taxon>
        <taxon>Diaporthales</taxon>
        <taxon>Cryphonectriaceae</taxon>
        <taxon>Cryphonectria-Endothia species complex</taxon>
        <taxon>Cryphonectria</taxon>
    </lineage>
</organism>
<keyword evidence="2" id="KW-0805">Transcription regulation</keyword>
<reference evidence="7" key="1">
    <citation type="journal article" date="2020" name="Phytopathology">
        <title>Genome sequence of the chestnut blight fungus Cryphonectria parasitica EP155: A fundamental resource for an archetypical invasive plant pathogen.</title>
        <authorList>
            <person name="Crouch J.A."/>
            <person name="Dawe A."/>
            <person name="Aerts A."/>
            <person name="Barry K."/>
            <person name="Churchill A.C.L."/>
            <person name="Grimwood J."/>
            <person name="Hillman B."/>
            <person name="Milgroom M.G."/>
            <person name="Pangilinan J."/>
            <person name="Smith M."/>
            <person name="Salamov A."/>
            <person name="Schmutz J."/>
            <person name="Yadav J."/>
            <person name="Grigoriev I.V."/>
            <person name="Nuss D."/>
        </authorList>
    </citation>
    <scope>NUCLEOTIDE SEQUENCE</scope>
    <source>
        <strain evidence="7">EP155</strain>
    </source>
</reference>
<name>A0A9P4YBH5_CRYP1</name>
<dbReference type="PANTHER" id="PTHR47424:SF3">
    <property type="entry name" value="REGULATORY PROTEIN GAL4"/>
    <property type="match status" value="1"/>
</dbReference>
<dbReference type="OrthoDB" id="424974at2759"/>
<dbReference type="Pfam" id="PF04082">
    <property type="entry name" value="Fungal_trans"/>
    <property type="match status" value="1"/>
</dbReference>
<dbReference type="GO" id="GO:0000978">
    <property type="term" value="F:RNA polymerase II cis-regulatory region sequence-specific DNA binding"/>
    <property type="evidence" value="ECO:0007669"/>
    <property type="project" value="TreeGrafter"/>
</dbReference>
<dbReference type="RefSeq" id="XP_040780951.1">
    <property type="nucleotide sequence ID" value="XM_040921934.1"/>
</dbReference>
<dbReference type="AlphaFoldDB" id="A0A9P4YBH5"/>
<dbReference type="InterPro" id="IPR007219">
    <property type="entry name" value="XnlR_reg_dom"/>
</dbReference>
<dbReference type="PANTHER" id="PTHR47424">
    <property type="entry name" value="REGULATORY PROTEIN GAL4"/>
    <property type="match status" value="1"/>
</dbReference>
<evidence type="ECO:0000256" key="1">
    <source>
        <dbReference type="ARBA" id="ARBA00022723"/>
    </source>
</evidence>